<feature type="compositionally biased region" description="Acidic residues" evidence="1">
    <location>
        <begin position="478"/>
        <end position="510"/>
    </location>
</feature>
<dbReference type="Pfam" id="PF19877">
    <property type="entry name" value="DUF6350"/>
    <property type="match status" value="1"/>
</dbReference>
<evidence type="ECO:0000256" key="2">
    <source>
        <dbReference type="SAM" id="Phobius"/>
    </source>
</evidence>
<sequence>MAKWTPMNKNTSPQSRTSARPRAHVRGRGDSAEHSERGYRRDRRAPAERIKGIESDKARARRAQAPTTLRGRIRRMLIVVGVPHLVVVLGIFVVAIAALLLTSSPFAWLNTIVGEAWMVFNLAPIRAGGIDIGVLPVLPAAFLAWLVGRRVRVAVKDKVSINDLLVLSCCVLAVPVVLTIIAWLMLWDAGKVYDVSPPELYRVVPRMLLLHAAALIGGMGPRLWKALAKRSGVPRVFVDAAQIGLSYLGYLGAAGLVLVVIMWGCGWSRQAEMLASYPVLTAMGTVGLFLLSILYLPNAAVAAGAVLSGSELHIGEGTSVSLFSGHVVPLPPLPLAAAVPPSISPWCAVLLVVPVLAAVAAFYRRRALVSFHVALVATITVAVSSLVAYYAVSGALGVYGYTGPELWTAVGLSSLWCLVVGCAFATSQAVSAWRARRATAPAAEAETPAAAEETSTDSTDTAQPEQDSAVLGDATAAETEEAETDAEESNPDEESEAEADAEDEIEDEQEGQTKEQAEAPAEEQVESQTETDVIDAEVVDVESAETEVETDETAEATGKLDTDAEEHQEAEGPTKE</sequence>
<feature type="transmembrane region" description="Helical" evidence="2">
    <location>
        <begin position="77"/>
        <end position="100"/>
    </location>
</feature>
<protein>
    <submittedName>
        <fullName evidence="3">DUF6350 family protein</fullName>
    </submittedName>
</protein>
<organism evidence="3 4">
    <name type="scientific">Corynebacterium intestinale</name>
    <dbReference type="NCBI Taxonomy" id="2943492"/>
    <lineage>
        <taxon>Bacteria</taxon>
        <taxon>Bacillati</taxon>
        <taxon>Actinomycetota</taxon>
        <taxon>Actinomycetes</taxon>
        <taxon>Mycobacteriales</taxon>
        <taxon>Corynebacteriaceae</taxon>
        <taxon>Corynebacterium</taxon>
    </lineage>
</organism>
<name>A0ABT0T6L4_9CORY</name>
<feature type="region of interest" description="Disordered" evidence="1">
    <location>
        <begin position="1"/>
        <end position="64"/>
    </location>
</feature>
<evidence type="ECO:0000313" key="3">
    <source>
        <dbReference type="EMBL" id="MCL8492552.1"/>
    </source>
</evidence>
<accession>A0ABT0T6L4</accession>
<keyword evidence="2" id="KW-0472">Membrane</keyword>
<evidence type="ECO:0000313" key="4">
    <source>
        <dbReference type="Proteomes" id="UP001203579"/>
    </source>
</evidence>
<dbReference type="RefSeq" id="WP_250223656.1">
    <property type="nucleotide sequence ID" value="NZ_JAMFTR010000001.1"/>
</dbReference>
<gene>
    <name evidence="3" type="ORF">M5J06_00150</name>
</gene>
<comment type="caution">
    <text evidence="3">The sequence shown here is derived from an EMBL/GenBank/DDBJ whole genome shotgun (WGS) entry which is preliminary data.</text>
</comment>
<feature type="transmembrane region" description="Helical" evidence="2">
    <location>
        <begin position="244"/>
        <end position="265"/>
    </location>
</feature>
<feature type="compositionally biased region" description="Low complexity" evidence="1">
    <location>
        <begin position="440"/>
        <end position="462"/>
    </location>
</feature>
<feature type="compositionally biased region" description="Acidic residues" evidence="1">
    <location>
        <begin position="532"/>
        <end position="554"/>
    </location>
</feature>
<feature type="region of interest" description="Disordered" evidence="1">
    <location>
        <begin position="440"/>
        <end position="576"/>
    </location>
</feature>
<keyword evidence="2" id="KW-1133">Transmembrane helix</keyword>
<dbReference type="Proteomes" id="UP001203579">
    <property type="component" value="Unassembled WGS sequence"/>
</dbReference>
<feature type="transmembrane region" description="Helical" evidence="2">
    <location>
        <begin position="130"/>
        <end position="148"/>
    </location>
</feature>
<feature type="compositionally biased region" description="Polar residues" evidence="1">
    <location>
        <begin position="7"/>
        <end position="18"/>
    </location>
</feature>
<feature type="transmembrane region" description="Helical" evidence="2">
    <location>
        <begin position="164"/>
        <end position="186"/>
    </location>
</feature>
<feature type="transmembrane region" description="Helical" evidence="2">
    <location>
        <begin position="343"/>
        <end position="363"/>
    </location>
</feature>
<keyword evidence="2" id="KW-0812">Transmembrane</keyword>
<dbReference type="InterPro" id="IPR045931">
    <property type="entry name" value="DUF6350"/>
</dbReference>
<reference evidence="3 4" key="1">
    <citation type="submission" date="2022-05" db="EMBL/GenBank/DDBJ databases">
        <title>Corynebacterium sp. B5-R-101 sp. nov., isolated from human feces.</title>
        <authorList>
            <person name="Shamsuzzaman M."/>
            <person name="Dahal R.H."/>
        </authorList>
    </citation>
    <scope>NUCLEOTIDE SEQUENCE [LARGE SCALE GENOMIC DNA]</scope>
    <source>
        <strain evidence="3 4">B5-R-101</strain>
    </source>
</reference>
<feature type="compositionally biased region" description="Basic and acidic residues" evidence="1">
    <location>
        <begin position="558"/>
        <end position="576"/>
    </location>
</feature>
<keyword evidence="4" id="KW-1185">Reference proteome</keyword>
<feature type="compositionally biased region" description="Basic and acidic residues" evidence="1">
    <location>
        <begin position="27"/>
        <end position="58"/>
    </location>
</feature>
<proteinExistence type="predicted"/>
<dbReference type="EMBL" id="JAMKFF010000001">
    <property type="protein sequence ID" value="MCL8492552.1"/>
    <property type="molecule type" value="Genomic_DNA"/>
</dbReference>
<feature type="transmembrane region" description="Helical" evidence="2">
    <location>
        <begin position="406"/>
        <end position="427"/>
    </location>
</feature>
<evidence type="ECO:0000256" key="1">
    <source>
        <dbReference type="SAM" id="MobiDB-lite"/>
    </source>
</evidence>
<feature type="transmembrane region" description="Helical" evidence="2">
    <location>
        <begin position="277"/>
        <end position="296"/>
    </location>
</feature>
<feature type="transmembrane region" description="Helical" evidence="2">
    <location>
        <begin position="375"/>
        <end position="400"/>
    </location>
</feature>